<feature type="transmembrane region" description="Helical" evidence="1">
    <location>
        <begin position="251"/>
        <end position="272"/>
    </location>
</feature>
<evidence type="ECO:0000313" key="2">
    <source>
        <dbReference type="EMBL" id="POH72031.1"/>
    </source>
</evidence>
<dbReference type="OrthoDB" id="4964652at2"/>
<accession>A0A2S3ZS25</accession>
<keyword evidence="3" id="KW-1185">Reference proteome</keyword>
<keyword evidence="1" id="KW-1133">Transmembrane helix</keyword>
<keyword evidence="1" id="KW-0472">Membrane</keyword>
<feature type="transmembrane region" description="Helical" evidence="1">
    <location>
        <begin position="195"/>
        <end position="214"/>
    </location>
</feature>
<evidence type="ECO:0000256" key="1">
    <source>
        <dbReference type="SAM" id="Phobius"/>
    </source>
</evidence>
<organism evidence="2 3">
    <name type="scientific">Arthrobacter glacialis</name>
    <dbReference type="NCBI Taxonomy" id="1664"/>
    <lineage>
        <taxon>Bacteria</taxon>
        <taxon>Bacillati</taxon>
        <taxon>Actinomycetota</taxon>
        <taxon>Actinomycetes</taxon>
        <taxon>Micrococcales</taxon>
        <taxon>Micrococcaceae</taxon>
        <taxon>Arthrobacter</taxon>
    </lineage>
</organism>
<gene>
    <name evidence="2" type="ORF">CVS27_17765</name>
</gene>
<reference evidence="2 3" key="1">
    <citation type="submission" date="2018-01" db="EMBL/GenBank/DDBJ databases">
        <title>Arthrobacter sp. nov., from glaciers in China.</title>
        <authorList>
            <person name="Liu Q."/>
            <person name="Xin Y.-H."/>
        </authorList>
    </citation>
    <scope>NUCLEOTIDE SEQUENCE [LARGE SCALE GENOMIC DNA]</scope>
    <source>
        <strain evidence="2 3">HLT2-12-2</strain>
    </source>
</reference>
<comment type="caution">
    <text evidence="2">The sequence shown here is derived from an EMBL/GenBank/DDBJ whole genome shotgun (WGS) entry which is preliminary data.</text>
</comment>
<proteinExistence type="predicted"/>
<dbReference type="Proteomes" id="UP000237061">
    <property type="component" value="Unassembled WGS sequence"/>
</dbReference>
<name>A0A2S3ZS25_ARTGL</name>
<dbReference type="EMBL" id="PPXC01000018">
    <property type="protein sequence ID" value="POH72031.1"/>
    <property type="molecule type" value="Genomic_DNA"/>
</dbReference>
<feature type="transmembrane region" description="Helical" evidence="1">
    <location>
        <begin position="168"/>
        <end position="188"/>
    </location>
</feature>
<dbReference type="AlphaFoldDB" id="A0A2S3ZS25"/>
<evidence type="ECO:0008006" key="4">
    <source>
        <dbReference type="Google" id="ProtNLM"/>
    </source>
</evidence>
<keyword evidence="1" id="KW-0812">Transmembrane</keyword>
<protein>
    <recommendedName>
        <fullName evidence="4">Integral membrane protein</fullName>
    </recommendedName>
</protein>
<evidence type="ECO:0000313" key="3">
    <source>
        <dbReference type="Proteomes" id="UP000237061"/>
    </source>
</evidence>
<dbReference type="RefSeq" id="WP_103467191.1">
    <property type="nucleotide sequence ID" value="NZ_PPXB01000019.1"/>
</dbReference>
<sequence>MRTAGSAILIIVALLLASVAGPAVWLQRNVVEQNGFVALAGPLGSNKEFQDGLSTMVATQTTASLDLPPQLKELAAAIVNSTARSLYTDPGYPQAWTETLARSHALSFAAAGNKEIQGDLQLDIAPLVAMVAARVSEDVGVTLPTPKDVVVSLEQPQVARLLPLATTLGGWSVWLAVIAVGLLVLGVFVARRRSLALIFVGVGLALVALLWFLASGMVETVLANLAVGPAAASQMGAQLAVLAQDSWQGGITATFIVAAVVAAVGGTSLIVARRRTT</sequence>